<dbReference type="Proteomes" id="UP000604765">
    <property type="component" value="Unassembled WGS sequence"/>
</dbReference>
<accession>A0ABQ3VVM3</accession>
<feature type="transmembrane region" description="Helical" evidence="1">
    <location>
        <begin position="352"/>
        <end position="371"/>
    </location>
</feature>
<feature type="transmembrane region" description="Helical" evidence="1">
    <location>
        <begin position="290"/>
        <end position="318"/>
    </location>
</feature>
<dbReference type="RefSeq" id="WP_203628983.1">
    <property type="nucleotide sequence ID" value="NZ_BNJR01000004.1"/>
</dbReference>
<evidence type="ECO:0000256" key="1">
    <source>
        <dbReference type="SAM" id="Phobius"/>
    </source>
</evidence>
<evidence type="ECO:0000313" key="3">
    <source>
        <dbReference type="Proteomes" id="UP000604765"/>
    </source>
</evidence>
<keyword evidence="1" id="KW-0812">Transmembrane</keyword>
<feature type="transmembrane region" description="Helical" evidence="1">
    <location>
        <begin position="174"/>
        <end position="205"/>
    </location>
</feature>
<feature type="transmembrane region" description="Helical" evidence="1">
    <location>
        <begin position="135"/>
        <end position="153"/>
    </location>
</feature>
<feature type="transmembrane region" description="Helical" evidence="1">
    <location>
        <begin position="20"/>
        <end position="43"/>
    </location>
</feature>
<feature type="transmembrane region" description="Helical" evidence="1">
    <location>
        <begin position="377"/>
        <end position="398"/>
    </location>
</feature>
<feature type="transmembrane region" description="Helical" evidence="1">
    <location>
        <begin position="100"/>
        <end position="123"/>
    </location>
</feature>
<dbReference type="Pfam" id="PF05975">
    <property type="entry name" value="EcsB"/>
    <property type="match status" value="1"/>
</dbReference>
<dbReference type="InterPro" id="IPR010288">
    <property type="entry name" value="EcsB_ABC"/>
</dbReference>
<dbReference type="EMBL" id="BNJR01000004">
    <property type="protein sequence ID" value="GHP12933.1"/>
    <property type="molecule type" value="Genomic_DNA"/>
</dbReference>
<feature type="transmembrane region" description="Helical" evidence="1">
    <location>
        <begin position="55"/>
        <end position="79"/>
    </location>
</feature>
<protein>
    <submittedName>
        <fullName evidence="2">Protein ecsB</fullName>
    </submittedName>
</protein>
<keyword evidence="3" id="KW-1185">Reference proteome</keyword>
<proteinExistence type="predicted"/>
<name>A0ABQ3VVM3_9LACO</name>
<gene>
    <name evidence="2" type="ORF">YK48G_03580</name>
</gene>
<dbReference type="PIRSF" id="PIRSF037259">
    <property type="entry name" value="EcsB_ABC"/>
    <property type="match status" value="1"/>
</dbReference>
<keyword evidence="1" id="KW-1133">Transmembrane helix</keyword>
<organism evidence="2 3">
    <name type="scientific">Lentilactobacillus fungorum</name>
    <dbReference type="NCBI Taxonomy" id="2201250"/>
    <lineage>
        <taxon>Bacteria</taxon>
        <taxon>Bacillati</taxon>
        <taxon>Bacillota</taxon>
        <taxon>Bacilli</taxon>
        <taxon>Lactobacillales</taxon>
        <taxon>Lactobacillaceae</taxon>
        <taxon>Lentilactobacillus</taxon>
    </lineage>
</organism>
<keyword evidence="1" id="KW-0472">Membrane</keyword>
<comment type="caution">
    <text evidence="2">The sequence shown here is derived from an EMBL/GenBank/DDBJ whole genome shotgun (WGS) entry which is preliminary data.</text>
</comment>
<sequence length="410" mass="47910">MKQLFKRRLVNHLKEMMSYLRLVFNDYFVLALLFMIGGLGYYYSNALKQLHVGVWWAPLVSIGIHLVGLQLGRMATLVQDPDYVFLLPKEFEMIDYLKRGFNYSLILAWFIQILIWFVMLPFIQITTRIDSLEMVMLLLILLGLKATWLNAEFARKYRLRPNWRLGYQRLIWRFIIPLLALTIAAYFSYVAALLLVAAAVVASWVGRRSWSNRSVDWQTMINDENSRMHTVYQFFNLFTDVPAISGSVKRRRYLDTLLGRIKLIPDNTYLYLYAHGIARDNEMSGLYVRLMVIGTLLLVFIKGEALPIVLCLLFVYLIGFQMIPFYFHFDDNAFVHIYPVTHQFQLKNFQRVLLWLLSIVAIIFGIAVIAVNANNLMTILGVIIGEAVEIWAFIYLYVPRRIARGQRSRD</sequence>
<reference evidence="2 3" key="1">
    <citation type="journal article" date="2021" name="Int. J. Syst. Evol. Microbiol.">
        <title>Lentilactobacillus fungorum sp. nov., isolated from spent mushroom substrates.</title>
        <authorList>
            <person name="Tohno M."/>
            <person name="Tanizawa Y."/>
            <person name="Kojima Y."/>
            <person name="Sakamoto M."/>
            <person name="Ohkuma M."/>
            <person name="Kobayashi H."/>
        </authorList>
    </citation>
    <scope>NUCLEOTIDE SEQUENCE [LARGE SCALE GENOMIC DNA]</scope>
    <source>
        <strain evidence="2 3">YK48G</strain>
    </source>
</reference>
<evidence type="ECO:0000313" key="2">
    <source>
        <dbReference type="EMBL" id="GHP12933.1"/>
    </source>
</evidence>